<name>A0A8T2QSY2_CERRI</name>
<dbReference type="PANTHER" id="PTHR11802">
    <property type="entry name" value="SERINE PROTEASE FAMILY S10 SERINE CARBOXYPEPTIDASE"/>
    <property type="match status" value="1"/>
</dbReference>
<dbReference type="FunFam" id="3.40.50.1820:FF:000030">
    <property type="entry name" value="Carboxypeptidase"/>
    <property type="match status" value="1"/>
</dbReference>
<evidence type="ECO:0000256" key="3">
    <source>
        <dbReference type="ARBA" id="ARBA00022525"/>
    </source>
</evidence>
<evidence type="ECO:0000256" key="7">
    <source>
        <dbReference type="ARBA" id="ARBA00022801"/>
    </source>
</evidence>
<dbReference type="GO" id="GO:0006508">
    <property type="term" value="P:proteolysis"/>
    <property type="evidence" value="ECO:0007669"/>
    <property type="project" value="UniProtKB-KW"/>
</dbReference>
<keyword evidence="3" id="KW-0964">Secreted</keyword>
<evidence type="ECO:0000256" key="9">
    <source>
        <dbReference type="ARBA" id="ARBA00023180"/>
    </source>
</evidence>
<dbReference type="PRINTS" id="PR00724">
    <property type="entry name" value="CRBOXYPTASEC"/>
</dbReference>
<dbReference type="GO" id="GO:0005576">
    <property type="term" value="C:extracellular region"/>
    <property type="evidence" value="ECO:0007669"/>
    <property type="project" value="UniProtKB-SubCell"/>
</dbReference>
<sequence>MMISTHRLVPIRPSSKIICLSLAMLLFDLLNVTAQAQQDESILTKERDRVQGVLPGQPSNAQIGQYAGYVTVNASHERALFYWFMEAEGPDSMSKPLLLWLNGGPGCSSVGYGAVEEIGPLRVNKDGATLSLNQFAWTKVANLLFVESPAGVGFSYSNTSSDYAEFGDSLTALDSYAFLVGWFDRFPEYKANDFYIAGESYAGHYVPQLAQLLADMMDVSPNNLQVQFKGILIGNAVVDDALDMKGLIDYAWSHAIVSDSFYKNISSGCDFTLTSWSTECGTLVGSLFSKYRPINIYDIFSDVCVDSSSKAHSIKDLSMSFTRRGSNMSPILETMEIPNGQAGGTDPCLDDHVEMYLNRLDVQQALHANVTGIQYPWAGCSVKITKWSDSPSTILPVLKDLMARGLRVWMFSGDTDGRIPFLSSRYSTGSLELPVVKSWYPWYHNSQVAGWTEVYSNLTFATVRGAGHMVATYKPERALALFKTFIEGGTLPSFTEE</sequence>
<dbReference type="InterPro" id="IPR001563">
    <property type="entry name" value="Peptidase_S10"/>
</dbReference>
<dbReference type="InterPro" id="IPR018202">
    <property type="entry name" value="Ser_caboxypep_ser_AS"/>
</dbReference>
<dbReference type="Gene3D" id="6.10.250.940">
    <property type="match status" value="1"/>
</dbReference>
<dbReference type="GO" id="GO:0004185">
    <property type="term" value="F:serine-type carboxypeptidase activity"/>
    <property type="evidence" value="ECO:0007669"/>
    <property type="project" value="UniProtKB-UniRule"/>
</dbReference>
<comment type="similarity">
    <text evidence="2 10">Belongs to the peptidase S10 family.</text>
</comment>
<evidence type="ECO:0000313" key="12">
    <source>
        <dbReference type="Proteomes" id="UP000825935"/>
    </source>
</evidence>
<dbReference type="GO" id="GO:0005773">
    <property type="term" value="C:vacuole"/>
    <property type="evidence" value="ECO:0007669"/>
    <property type="project" value="TreeGrafter"/>
</dbReference>
<dbReference type="OrthoDB" id="443318at2759"/>
<feature type="chain" id="PRO_5035965417" description="Carboxypeptidase" evidence="10">
    <location>
        <begin position="37"/>
        <end position="497"/>
    </location>
</feature>
<evidence type="ECO:0000256" key="4">
    <source>
        <dbReference type="ARBA" id="ARBA00022645"/>
    </source>
</evidence>
<evidence type="ECO:0000256" key="1">
    <source>
        <dbReference type="ARBA" id="ARBA00004613"/>
    </source>
</evidence>
<keyword evidence="6 10" id="KW-0732">Signal</keyword>
<evidence type="ECO:0000256" key="10">
    <source>
        <dbReference type="RuleBase" id="RU361156"/>
    </source>
</evidence>
<keyword evidence="4 10" id="KW-0121">Carboxypeptidase</keyword>
<keyword evidence="9" id="KW-0325">Glycoprotein</keyword>
<proteinExistence type="inferred from homology"/>
<evidence type="ECO:0000256" key="6">
    <source>
        <dbReference type="ARBA" id="ARBA00022729"/>
    </source>
</evidence>
<dbReference type="SUPFAM" id="SSF53474">
    <property type="entry name" value="alpha/beta-Hydrolases"/>
    <property type="match status" value="1"/>
</dbReference>
<accession>A0A8T2QSY2</accession>
<dbReference type="Proteomes" id="UP000825935">
    <property type="component" value="Chromosome 32"/>
</dbReference>
<dbReference type="EMBL" id="CM035437">
    <property type="protein sequence ID" value="KAH7286720.1"/>
    <property type="molecule type" value="Genomic_DNA"/>
</dbReference>
<dbReference type="AlphaFoldDB" id="A0A8T2QSY2"/>
<evidence type="ECO:0000313" key="11">
    <source>
        <dbReference type="EMBL" id="KAH7286720.1"/>
    </source>
</evidence>
<keyword evidence="5 10" id="KW-0645">Protease</keyword>
<evidence type="ECO:0000256" key="8">
    <source>
        <dbReference type="ARBA" id="ARBA00023157"/>
    </source>
</evidence>
<feature type="signal peptide" evidence="10">
    <location>
        <begin position="1"/>
        <end position="36"/>
    </location>
</feature>
<comment type="caution">
    <text evidence="11">The sequence shown here is derived from an EMBL/GenBank/DDBJ whole genome shotgun (WGS) entry which is preliminary data.</text>
</comment>
<reference evidence="11" key="1">
    <citation type="submission" date="2021-08" db="EMBL/GenBank/DDBJ databases">
        <title>WGS assembly of Ceratopteris richardii.</title>
        <authorList>
            <person name="Marchant D.B."/>
            <person name="Chen G."/>
            <person name="Jenkins J."/>
            <person name="Shu S."/>
            <person name="Leebens-Mack J."/>
            <person name="Grimwood J."/>
            <person name="Schmutz J."/>
            <person name="Soltis P."/>
            <person name="Soltis D."/>
            <person name="Chen Z.-H."/>
        </authorList>
    </citation>
    <scope>NUCLEOTIDE SEQUENCE</scope>
    <source>
        <strain evidence="11">Whitten #5841</strain>
        <tissue evidence="11">Leaf</tissue>
    </source>
</reference>
<dbReference type="PANTHER" id="PTHR11802:SF470">
    <property type="entry name" value="CARBOXYPEPTIDASE"/>
    <property type="match status" value="1"/>
</dbReference>
<dbReference type="FunFam" id="3.40.50.11320:FF:000001">
    <property type="entry name" value="Carboxypeptidase"/>
    <property type="match status" value="1"/>
</dbReference>
<keyword evidence="7 10" id="KW-0378">Hydrolase</keyword>
<dbReference type="InterPro" id="IPR029058">
    <property type="entry name" value="AB_hydrolase_fold"/>
</dbReference>
<dbReference type="PROSITE" id="PS00131">
    <property type="entry name" value="CARBOXYPEPT_SER_SER"/>
    <property type="match status" value="1"/>
</dbReference>
<evidence type="ECO:0000256" key="5">
    <source>
        <dbReference type="ARBA" id="ARBA00022670"/>
    </source>
</evidence>
<keyword evidence="12" id="KW-1185">Reference proteome</keyword>
<dbReference type="Gene3D" id="3.40.50.1820">
    <property type="entry name" value="alpha/beta hydrolase"/>
    <property type="match status" value="1"/>
</dbReference>
<gene>
    <name evidence="11" type="ORF">KP509_32G019800</name>
</gene>
<dbReference type="Gene3D" id="3.40.50.11320">
    <property type="match status" value="1"/>
</dbReference>
<dbReference type="Pfam" id="PF00450">
    <property type="entry name" value="Peptidase_S10"/>
    <property type="match status" value="1"/>
</dbReference>
<protein>
    <recommendedName>
        <fullName evidence="10">Carboxypeptidase</fullName>
        <ecNumber evidence="10">3.4.16.-</ecNumber>
    </recommendedName>
</protein>
<organism evidence="11 12">
    <name type="scientific">Ceratopteris richardii</name>
    <name type="common">Triangle waterfern</name>
    <dbReference type="NCBI Taxonomy" id="49495"/>
    <lineage>
        <taxon>Eukaryota</taxon>
        <taxon>Viridiplantae</taxon>
        <taxon>Streptophyta</taxon>
        <taxon>Embryophyta</taxon>
        <taxon>Tracheophyta</taxon>
        <taxon>Polypodiopsida</taxon>
        <taxon>Polypodiidae</taxon>
        <taxon>Polypodiales</taxon>
        <taxon>Pteridineae</taxon>
        <taxon>Pteridaceae</taxon>
        <taxon>Parkerioideae</taxon>
        <taxon>Ceratopteris</taxon>
    </lineage>
</organism>
<keyword evidence="8" id="KW-1015">Disulfide bond</keyword>
<comment type="subcellular location">
    <subcellularLocation>
        <location evidence="1">Secreted</location>
    </subcellularLocation>
</comment>
<evidence type="ECO:0000256" key="2">
    <source>
        <dbReference type="ARBA" id="ARBA00009431"/>
    </source>
</evidence>
<dbReference type="EC" id="3.4.16.-" evidence="10"/>